<reference evidence="1" key="1">
    <citation type="submission" date="2012-11" db="EMBL/GenBank/DDBJ databases">
        <title>Permanent draft genomes of Rhodopirellula europaea strain SH398 and 6C.</title>
        <authorList>
            <person name="Richter M."/>
            <person name="Richter-Heitmann T."/>
            <person name="Frank C."/>
            <person name="Harder J."/>
            <person name="Glockner F.O."/>
        </authorList>
    </citation>
    <scope>NUCLEOTIDE SEQUENCE</scope>
    <source>
        <strain evidence="1">6C</strain>
    </source>
</reference>
<dbReference type="EMBL" id="ANMO01000153">
    <property type="protein sequence ID" value="EMB15890.1"/>
    <property type="molecule type" value="Genomic_DNA"/>
</dbReference>
<comment type="caution">
    <text evidence="1">The sequence shown here is derived from an EMBL/GenBank/DDBJ whole genome shotgun (WGS) entry which is preliminary data.</text>
</comment>
<gene>
    <name evidence="1" type="ORF">RE6C_03377</name>
</gene>
<name>M2AFI7_9BACT</name>
<proteinExistence type="predicted"/>
<keyword evidence="2" id="KW-1185">Reference proteome</keyword>
<reference evidence="1" key="2">
    <citation type="journal article" date="2013" name="Mar. Genomics">
        <title>Expression of sulfatases in Rhodopirellula baltica and the diversity of sulfatases in the genus Rhodopirellula.</title>
        <authorList>
            <person name="Wegner C.E."/>
            <person name="Richter-Heitmann T."/>
            <person name="Klindworth A."/>
            <person name="Klockow C."/>
            <person name="Richter M."/>
            <person name="Achstetter T."/>
            <person name="Glockner F.O."/>
            <person name="Harder J."/>
        </authorList>
    </citation>
    <scope>NUCLEOTIDE SEQUENCE [LARGE SCALE GENOMIC DNA]</scope>
    <source>
        <strain evidence="1">6C</strain>
    </source>
</reference>
<dbReference type="Proteomes" id="UP000011529">
    <property type="component" value="Unassembled WGS sequence"/>
</dbReference>
<accession>M2AFI7</accession>
<evidence type="ECO:0000313" key="1">
    <source>
        <dbReference type="EMBL" id="EMB15890.1"/>
    </source>
</evidence>
<evidence type="ECO:0000313" key="2">
    <source>
        <dbReference type="Proteomes" id="UP000011529"/>
    </source>
</evidence>
<dbReference type="PATRIC" id="fig|1263867.3.peg.3610"/>
<dbReference type="AlphaFoldDB" id="M2AFI7"/>
<sequence>MFRGDRLSNVQNEDSAASVHPIARRVHYADALKNAETICSALPR</sequence>
<organism evidence="1 2">
    <name type="scientific">Rhodopirellula europaea 6C</name>
    <dbReference type="NCBI Taxonomy" id="1263867"/>
    <lineage>
        <taxon>Bacteria</taxon>
        <taxon>Pseudomonadati</taxon>
        <taxon>Planctomycetota</taxon>
        <taxon>Planctomycetia</taxon>
        <taxon>Pirellulales</taxon>
        <taxon>Pirellulaceae</taxon>
        <taxon>Rhodopirellula</taxon>
    </lineage>
</organism>
<protein>
    <submittedName>
        <fullName evidence="1">Uncharacterized protein</fullName>
    </submittedName>
</protein>